<comment type="caution">
    <text evidence="3">The sequence shown here is derived from an EMBL/GenBank/DDBJ whole genome shotgun (WGS) entry which is preliminary data.</text>
</comment>
<evidence type="ECO:0000313" key="3">
    <source>
        <dbReference type="EMBL" id="TNV84755.1"/>
    </source>
</evidence>
<sequence length="385" mass="45325">MFHEELEERQGLKQELQKIQASKANLSQLVKSEEDYIATKLMRRLFQLQQDKDTLARKVQQEEENLQMHLKKRLKELQQEKVNTENMLEIEQEQIVNKLTKQLTQALSDKNQLFKKLDNERRAKEELNLRISQEERQLKMLLQQRVERLYKEKGEMTHEREMEGEFKINKMNLLLNRLITEKKKLEEYYTFEVKEKQELVLALAKEKKTLASELQGLLKEVRKSKHKIKKHTGKNSTSFKKGAMQAPSPSRLMQSTPHQMMSLSNFNTSSGSQSHRTLSSIKVSDEIQQRAPFEEEKKEEPMGTEKQRALPKDNPRVEDEALVEVTQEPVNLMTILEGKDDLLETLQKDKDFYEGQDRKMRVKIGHLCRQLEEAQKEAIKQTTHG</sequence>
<name>A0A8J8T7Q4_HALGN</name>
<dbReference type="PANTHER" id="PTHR15276:SF0">
    <property type="entry name" value="COILED-COIL DOMAIN-CONTAINING PROTEIN 6"/>
    <property type="match status" value="1"/>
</dbReference>
<feature type="region of interest" description="Disordered" evidence="2">
    <location>
        <begin position="223"/>
        <end position="317"/>
    </location>
</feature>
<dbReference type="PANTHER" id="PTHR15276">
    <property type="entry name" value="H4 D10S170 PROTEIN-RELATED"/>
    <property type="match status" value="1"/>
</dbReference>
<accession>A0A8J8T7Q4</accession>
<dbReference type="InterPro" id="IPR019152">
    <property type="entry name" value="DUF2046"/>
</dbReference>
<reference evidence="3" key="1">
    <citation type="submission" date="2019-06" db="EMBL/GenBank/DDBJ databases">
        <authorList>
            <person name="Zheng W."/>
        </authorList>
    </citation>
    <scope>NUCLEOTIDE SEQUENCE</scope>
    <source>
        <strain evidence="3">QDHG01</strain>
    </source>
</reference>
<feature type="compositionally biased region" description="Basic and acidic residues" evidence="2">
    <location>
        <begin position="283"/>
        <end position="317"/>
    </location>
</feature>
<evidence type="ECO:0000256" key="1">
    <source>
        <dbReference type="SAM" id="Coils"/>
    </source>
</evidence>
<gene>
    <name evidence="3" type="ORF">FGO68_gene4623</name>
</gene>
<proteinExistence type="predicted"/>
<keyword evidence="4" id="KW-1185">Reference proteome</keyword>
<evidence type="ECO:0000313" key="4">
    <source>
        <dbReference type="Proteomes" id="UP000785679"/>
    </source>
</evidence>
<dbReference type="AlphaFoldDB" id="A0A8J8T7Q4"/>
<dbReference type="EMBL" id="RRYP01002449">
    <property type="protein sequence ID" value="TNV84755.1"/>
    <property type="molecule type" value="Genomic_DNA"/>
</dbReference>
<organism evidence="3 4">
    <name type="scientific">Halteria grandinella</name>
    <dbReference type="NCBI Taxonomy" id="5974"/>
    <lineage>
        <taxon>Eukaryota</taxon>
        <taxon>Sar</taxon>
        <taxon>Alveolata</taxon>
        <taxon>Ciliophora</taxon>
        <taxon>Intramacronucleata</taxon>
        <taxon>Spirotrichea</taxon>
        <taxon>Stichotrichia</taxon>
        <taxon>Sporadotrichida</taxon>
        <taxon>Halteriidae</taxon>
        <taxon>Halteria</taxon>
    </lineage>
</organism>
<dbReference type="OrthoDB" id="78858at2759"/>
<feature type="compositionally biased region" description="Basic residues" evidence="2">
    <location>
        <begin position="223"/>
        <end position="233"/>
    </location>
</feature>
<feature type="compositionally biased region" description="Polar residues" evidence="2">
    <location>
        <begin position="247"/>
        <end position="282"/>
    </location>
</feature>
<dbReference type="Pfam" id="PF09755">
    <property type="entry name" value="DUF2046"/>
    <property type="match status" value="1"/>
</dbReference>
<protein>
    <submittedName>
        <fullName evidence="3">Uncharacterized protein</fullName>
    </submittedName>
</protein>
<dbReference type="Proteomes" id="UP000785679">
    <property type="component" value="Unassembled WGS sequence"/>
</dbReference>
<feature type="coiled-coil region" evidence="1">
    <location>
        <begin position="2"/>
        <end position="144"/>
    </location>
</feature>
<keyword evidence="1" id="KW-0175">Coiled coil</keyword>
<evidence type="ECO:0000256" key="2">
    <source>
        <dbReference type="SAM" id="MobiDB-lite"/>
    </source>
</evidence>